<evidence type="ECO:0000256" key="2">
    <source>
        <dbReference type="ARBA" id="ARBA00022475"/>
    </source>
</evidence>
<evidence type="ECO:0000256" key="1">
    <source>
        <dbReference type="ARBA" id="ARBA00004651"/>
    </source>
</evidence>
<accession>A0ABV9BY92</accession>
<feature type="transmembrane region" description="Helical" evidence="6">
    <location>
        <begin position="306"/>
        <end position="331"/>
    </location>
</feature>
<evidence type="ECO:0000256" key="6">
    <source>
        <dbReference type="SAM" id="Phobius"/>
    </source>
</evidence>
<evidence type="ECO:0000313" key="7">
    <source>
        <dbReference type="EMBL" id="MFC4525708.1"/>
    </source>
</evidence>
<keyword evidence="3 6" id="KW-0812">Transmembrane</keyword>
<feature type="transmembrane region" description="Helical" evidence="6">
    <location>
        <begin position="178"/>
        <end position="195"/>
    </location>
</feature>
<dbReference type="PANTHER" id="PTHR30250">
    <property type="entry name" value="PST FAMILY PREDICTED COLANIC ACID TRANSPORTER"/>
    <property type="match status" value="1"/>
</dbReference>
<dbReference type="Pfam" id="PF01943">
    <property type="entry name" value="Polysacc_synt"/>
    <property type="match status" value="1"/>
</dbReference>
<keyword evidence="4 6" id="KW-1133">Transmembrane helix</keyword>
<reference evidence="8" key="1">
    <citation type="journal article" date="2019" name="Int. J. Syst. Evol. Microbiol.">
        <title>The Global Catalogue of Microorganisms (GCM) 10K type strain sequencing project: providing services to taxonomists for standard genome sequencing and annotation.</title>
        <authorList>
            <consortium name="The Broad Institute Genomics Platform"/>
            <consortium name="The Broad Institute Genome Sequencing Center for Infectious Disease"/>
            <person name="Wu L."/>
            <person name="Ma J."/>
        </authorList>
    </citation>
    <scope>NUCLEOTIDE SEQUENCE [LARGE SCALE GENOMIC DNA]</scope>
    <source>
        <strain evidence="8">CCM 4481</strain>
    </source>
</reference>
<gene>
    <name evidence="7" type="ORF">ACFO5W_03580</name>
</gene>
<keyword evidence="2" id="KW-1003">Cell membrane</keyword>
<feature type="transmembrane region" description="Helical" evidence="6">
    <location>
        <begin position="224"/>
        <end position="245"/>
    </location>
</feature>
<feature type="transmembrane region" description="Helical" evidence="6">
    <location>
        <begin position="92"/>
        <end position="110"/>
    </location>
</feature>
<feature type="transmembrane region" description="Helical" evidence="6">
    <location>
        <begin position="12"/>
        <end position="32"/>
    </location>
</feature>
<dbReference type="InterPro" id="IPR050833">
    <property type="entry name" value="Poly_Biosynth_Transport"/>
</dbReference>
<feature type="transmembrane region" description="Helical" evidence="6">
    <location>
        <begin position="257"/>
        <end position="285"/>
    </location>
</feature>
<evidence type="ECO:0000256" key="5">
    <source>
        <dbReference type="ARBA" id="ARBA00023136"/>
    </source>
</evidence>
<keyword evidence="8" id="KW-1185">Reference proteome</keyword>
<organism evidence="7 8">
    <name type="scientific">Dyella halodurans</name>
    <dbReference type="NCBI Taxonomy" id="1920171"/>
    <lineage>
        <taxon>Bacteria</taxon>
        <taxon>Pseudomonadati</taxon>
        <taxon>Pseudomonadota</taxon>
        <taxon>Gammaproteobacteria</taxon>
        <taxon>Lysobacterales</taxon>
        <taxon>Rhodanobacteraceae</taxon>
        <taxon>Dyella</taxon>
    </lineage>
</organism>
<feature type="transmembrane region" description="Helical" evidence="6">
    <location>
        <begin position="44"/>
        <end position="62"/>
    </location>
</feature>
<dbReference type="Proteomes" id="UP001595961">
    <property type="component" value="Unassembled WGS sequence"/>
</dbReference>
<comment type="caution">
    <text evidence="7">The sequence shown here is derived from an EMBL/GenBank/DDBJ whole genome shotgun (WGS) entry which is preliminary data.</text>
</comment>
<evidence type="ECO:0000313" key="8">
    <source>
        <dbReference type="Proteomes" id="UP001595961"/>
    </source>
</evidence>
<feature type="transmembrane region" description="Helical" evidence="6">
    <location>
        <begin position="454"/>
        <end position="476"/>
    </location>
</feature>
<feature type="transmembrane region" description="Helical" evidence="6">
    <location>
        <begin position="337"/>
        <end position="358"/>
    </location>
</feature>
<sequence>MNQRLAVLRSVAIVSVSAYIEYGLGLLISVWVARALGPADFGRYAFTVWLCRWLIICSNHALTTSSMKFIAEADGAGRADIASHIASGLNRVQHLSLCLVLVAFALISFIVKPVEWRVFLGPMIVLSIVAVTARANFAMRVAISKGQEHFEPEAIATVLSGALTVGLVIAATVVHADLLAFIAIYAVSSLSLNLINRIAYRRYCLPIVPGPIPQEMSVRLRRHLWLTATLVMLTSIKGGTVEMFMLNTFSTTTAVGFFAIASTLTRGAVELFSVGLTATLLPYMAKAFGQKGQEHAARFLSEATRFYWAAGLAIAGLGLVTTSGLVTLMYGHKYTEAIPSIITILVLAGVLLFVNGIVAFQTVVDRQDDRIRLSGRALIVNIVLGIALIPRFGLAGAVLAYSGTRISELILAVYYLRRVTSEGIPWSPMLRLLAVSALATGVAMLVLELVPGRFAFVPAGITFVCLYAPAGVLVRYWTEEDYALLGTIAGRLGLPGRMFMRGLQLLRVRVTA</sequence>
<evidence type="ECO:0000256" key="3">
    <source>
        <dbReference type="ARBA" id="ARBA00022692"/>
    </source>
</evidence>
<dbReference type="PANTHER" id="PTHR30250:SF11">
    <property type="entry name" value="O-ANTIGEN TRANSPORTER-RELATED"/>
    <property type="match status" value="1"/>
</dbReference>
<comment type="subcellular location">
    <subcellularLocation>
        <location evidence="1">Cell membrane</location>
        <topology evidence="1">Multi-pass membrane protein</topology>
    </subcellularLocation>
</comment>
<dbReference type="InterPro" id="IPR002797">
    <property type="entry name" value="Polysacc_synth"/>
</dbReference>
<feature type="transmembrane region" description="Helical" evidence="6">
    <location>
        <begin position="116"/>
        <end position="133"/>
    </location>
</feature>
<dbReference type="RefSeq" id="WP_266150048.1">
    <property type="nucleotide sequence ID" value="NZ_CP064028.1"/>
</dbReference>
<protein>
    <submittedName>
        <fullName evidence="7">Oligosaccharide flippase family protein</fullName>
    </submittedName>
</protein>
<feature type="transmembrane region" description="Helical" evidence="6">
    <location>
        <begin position="429"/>
        <end position="447"/>
    </location>
</feature>
<evidence type="ECO:0000256" key="4">
    <source>
        <dbReference type="ARBA" id="ARBA00022989"/>
    </source>
</evidence>
<feature type="transmembrane region" description="Helical" evidence="6">
    <location>
        <begin position="154"/>
        <end position="172"/>
    </location>
</feature>
<dbReference type="EMBL" id="JBHSGA010000005">
    <property type="protein sequence ID" value="MFC4525708.1"/>
    <property type="molecule type" value="Genomic_DNA"/>
</dbReference>
<keyword evidence="5 6" id="KW-0472">Membrane</keyword>
<proteinExistence type="predicted"/>
<feature type="transmembrane region" description="Helical" evidence="6">
    <location>
        <begin position="378"/>
        <end position="401"/>
    </location>
</feature>
<name>A0ABV9BY92_9GAMM</name>